<dbReference type="InterPro" id="IPR018827">
    <property type="entry name" value="YTP1_C"/>
</dbReference>
<feature type="transmembrane region" description="Helical" evidence="1">
    <location>
        <begin position="339"/>
        <end position="357"/>
    </location>
</feature>
<dbReference type="AlphaFoldDB" id="A0A060T7T7"/>
<dbReference type="Pfam" id="PF10355">
    <property type="entry name" value="Ytp1"/>
    <property type="match status" value="1"/>
</dbReference>
<keyword evidence="1" id="KW-0472">Membrane</keyword>
<feature type="domain" description="Protein YTP1-like C-terminal" evidence="4">
    <location>
        <begin position="318"/>
        <end position="612"/>
    </location>
</feature>
<evidence type="ECO:0000259" key="3">
    <source>
        <dbReference type="Pfam" id="PF10348"/>
    </source>
</evidence>
<feature type="transmembrane region" description="Helical" evidence="1">
    <location>
        <begin position="446"/>
        <end position="465"/>
    </location>
</feature>
<feature type="transmembrane region" description="Helical" evidence="1">
    <location>
        <begin position="127"/>
        <end position="145"/>
    </location>
</feature>
<keyword evidence="1" id="KW-1133">Transmembrane helix</keyword>
<feature type="transmembrane region" description="Helical" evidence="1">
    <location>
        <begin position="521"/>
        <end position="541"/>
    </location>
</feature>
<evidence type="ECO:0000256" key="1">
    <source>
        <dbReference type="SAM" id="Phobius"/>
    </source>
</evidence>
<protein>
    <submittedName>
        <fullName evidence="5">ARAD1C24618p</fullName>
    </submittedName>
</protein>
<feature type="transmembrane region" description="Helical" evidence="1">
    <location>
        <begin position="157"/>
        <end position="178"/>
    </location>
</feature>
<reference evidence="5" key="2">
    <citation type="submission" date="2014-06" db="EMBL/GenBank/DDBJ databases">
        <title>The complete genome of Blastobotrys (Arxula) adeninivorans LS3 - a yeast of biotechnological interest.</title>
        <authorList>
            <person name="Kunze G."/>
            <person name="Gaillardin C."/>
            <person name="Czernicka M."/>
            <person name="Durrens P."/>
            <person name="Martin T."/>
            <person name="Boer E."/>
            <person name="Gabaldon T."/>
            <person name="Cruz J."/>
            <person name="Talla E."/>
            <person name="Marck C."/>
            <person name="Goffeau A."/>
            <person name="Barbe V."/>
            <person name="Baret P."/>
            <person name="Baronian K."/>
            <person name="Beier S."/>
            <person name="Bleykasten C."/>
            <person name="Bode R."/>
            <person name="Casaregola S."/>
            <person name="Despons L."/>
            <person name="Fairhead C."/>
            <person name="Giersberg M."/>
            <person name="Gierski P."/>
            <person name="Hahnel U."/>
            <person name="Hartmann A."/>
            <person name="Jankowska D."/>
            <person name="Jubin C."/>
            <person name="Jung P."/>
            <person name="Lafontaine I."/>
            <person name="Leh-Louis V."/>
            <person name="Lemaire M."/>
            <person name="Marcet-Houben M."/>
            <person name="Mascher M."/>
            <person name="Morel G."/>
            <person name="Richard G.-F."/>
            <person name="Riechen J."/>
            <person name="Sacerdot C."/>
            <person name="Sarkar A."/>
            <person name="Savel G."/>
            <person name="Schacherer J."/>
            <person name="Sherman D."/>
            <person name="Straub M.-L."/>
            <person name="Stein N."/>
            <person name="Thierry A."/>
            <person name="Trautwein-Schult A."/>
            <person name="Westhof E."/>
            <person name="Worch S."/>
            <person name="Dujon B."/>
            <person name="Souciet J.-L."/>
            <person name="Wincker P."/>
            <person name="Scholz U."/>
            <person name="Neuveglise N."/>
        </authorList>
    </citation>
    <scope>NUCLEOTIDE SEQUENCE</scope>
    <source>
        <strain evidence="5">LS3</strain>
    </source>
</reference>
<feature type="signal peptide" evidence="2">
    <location>
        <begin position="1"/>
        <end position="16"/>
    </location>
</feature>
<dbReference type="InterPro" id="IPR018825">
    <property type="entry name" value="DUF2427"/>
</dbReference>
<keyword evidence="2" id="KW-0732">Signal</keyword>
<evidence type="ECO:0000259" key="4">
    <source>
        <dbReference type="Pfam" id="PF10355"/>
    </source>
</evidence>
<dbReference type="Pfam" id="PF10348">
    <property type="entry name" value="DUF2427"/>
    <property type="match status" value="1"/>
</dbReference>
<evidence type="ECO:0000256" key="2">
    <source>
        <dbReference type="SAM" id="SignalP"/>
    </source>
</evidence>
<feature type="transmembrane region" description="Helical" evidence="1">
    <location>
        <begin position="313"/>
        <end position="332"/>
    </location>
</feature>
<proteinExistence type="predicted"/>
<feature type="transmembrane region" description="Helical" evidence="1">
    <location>
        <begin position="286"/>
        <end position="307"/>
    </location>
</feature>
<sequence length="618" mass="68250">MRFLTLLAIAATASMAHEDHGDHEVAAAMTNSSSHEMDMDPSPVSMHSSHHHHGLAILDNPDLEPQQRKFWEAYNTTTFFNAPAPNKSFLYAHATLSVSSWLFVYPVALMLSVAGSALYLPVQTAHSIMVVVSLFCLAVYGATAPEDLYPNNSYSKMSIAMFFITIVHWLAAVVSALADRAIRGTQFEPIDGADFVLQNLSDSYRDEARRLSRDSGHGLDVDLHDDGNALHRSDSAVAEGFEDSVNASRHSSADDEESLLFSDSDTLAKPITPMEVSLQDRFLSKLMSFPFVSRIVSSMGLIASTVYTLLNRVLFVVGFAYVMLGIATAFRLGMGNRVFNLLAHFIKGGVFFLFGILQLGRYMGAFSDCGMAWNSKPEEHNGADQYRFQFQRQQGLPANPLQRVLGKIRFPSMEFVESFTVFTYGVTNVFLERLANPHGAWAHKDLQHVSIAFMYIGGGLCGLVVESSSIRRAMAKLVGASASEGGPNINPFPAFIVFWTGVLMSQHEQELPLSTTIHMQWGYLLSIGSLFRLGTYVLILISPPKSSAPSRPFTELIVSFCLICGGMVFIQSNRETVYAMIYRGLDGMFTLNVNVGICALIMSWEMIVMAIRGWAQKR</sequence>
<dbReference type="PANTHER" id="PTHR31685">
    <property type="entry name" value="INTEGRAL MEMBRANE PROTEIN (AFU_ORTHOLOGUE AFUA_6G12730)-RELATED"/>
    <property type="match status" value="1"/>
</dbReference>
<feature type="domain" description="DUF2427" evidence="3">
    <location>
        <begin position="74"/>
        <end position="177"/>
    </location>
</feature>
<feature type="transmembrane region" description="Helical" evidence="1">
    <location>
        <begin position="591"/>
        <end position="611"/>
    </location>
</feature>
<dbReference type="PANTHER" id="PTHR31685:SF3">
    <property type="entry name" value="INTEGRAL MEMBRANE PROTEIN (AFU_ORTHOLOGUE AFUA_6G12730)"/>
    <property type="match status" value="1"/>
</dbReference>
<evidence type="ECO:0000313" key="5">
    <source>
        <dbReference type="EMBL" id="CDP34967.1"/>
    </source>
</evidence>
<name>A0A060T7T7_BLAAD</name>
<keyword evidence="1" id="KW-0812">Transmembrane</keyword>
<gene>
    <name evidence="5" type="ORF">GNLVRS02_ARAD1C24618g</name>
</gene>
<reference evidence="5" key="1">
    <citation type="submission" date="2014-02" db="EMBL/GenBank/DDBJ databases">
        <authorList>
            <person name="Genoscope - CEA"/>
        </authorList>
    </citation>
    <scope>NUCLEOTIDE SEQUENCE</scope>
    <source>
        <strain evidence="5">LS3</strain>
    </source>
</reference>
<dbReference type="PhylomeDB" id="A0A060T7T7"/>
<dbReference type="EMBL" id="HG937693">
    <property type="protein sequence ID" value="CDP34967.1"/>
    <property type="molecule type" value="Genomic_DNA"/>
</dbReference>
<feature type="chain" id="PRO_5001587732" evidence="2">
    <location>
        <begin position="17"/>
        <end position="618"/>
    </location>
</feature>
<feature type="transmembrane region" description="Helical" evidence="1">
    <location>
        <begin position="98"/>
        <end position="120"/>
    </location>
</feature>
<organism evidence="5">
    <name type="scientific">Blastobotrys adeninivorans</name>
    <name type="common">Yeast</name>
    <name type="synonym">Arxula adeninivorans</name>
    <dbReference type="NCBI Taxonomy" id="409370"/>
    <lineage>
        <taxon>Eukaryota</taxon>
        <taxon>Fungi</taxon>
        <taxon>Dikarya</taxon>
        <taxon>Ascomycota</taxon>
        <taxon>Saccharomycotina</taxon>
        <taxon>Dipodascomycetes</taxon>
        <taxon>Dipodascales</taxon>
        <taxon>Trichomonascaceae</taxon>
        <taxon>Blastobotrys</taxon>
    </lineage>
</organism>
<feature type="transmembrane region" description="Helical" evidence="1">
    <location>
        <begin position="553"/>
        <end position="571"/>
    </location>
</feature>
<accession>A0A060T7T7</accession>